<proteinExistence type="predicted"/>
<accession>A0A8J3KS21</accession>
<evidence type="ECO:0000313" key="1">
    <source>
        <dbReference type="EMBL" id="GIG03974.1"/>
    </source>
</evidence>
<dbReference type="Gene3D" id="3.30.930.10">
    <property type="entry name" value="Bira Bifunctional Protein, Domain 2"/>
    <property type="match status" value="1"/>
</dbReference>
<dbReference type="Proteomes" id="UP000630887">
    <property type="component" value="Unassembled WGS sequence"/>
</dbReference>
<dbReference type="SUPFAM" id="SSF55681">
    <property type="entry name" value="Class II aaRS and biotin synthetases"/>
    <property type="match status" value="1"/>
</dbReference>
<dbReference type="InterPro" id="IPR045864">
    <property type="entry name" value="aa-tRNA-synth_II/BPL/LPL"/>
</dbReference>
<keyword evidence="2" id="KW-1185">Reference proteome</keyword>
<protein>
    <recommendedName>
        <fullName evidence="3">Aminoacyl-transfer RNA synthetases class-II family profile domain-containing protein</fullName>
    </recommendedName>
</protein>
<dbReference type="EMBL" id="BONI01000004">
    <property type="protein sequence ID" value="GIG03974.1"/>
    <property type="molecule type" value="Genomic_DNA"/>
</dbReference>
<evidence type="ECO:0000313" key="2">
    <source>
        <dbReference type="Proteomes" id="UP000630887"/>
    </source>
</evidence>
<reference evidence="1 2" key="1">
    <citation type="submission" date="2021-01" db="EMBL/GenBank/DDBJ databases">
        <title>Whole genome shotgun sequence of Catellatospora coxensis NBRC 107359.</title>
        <authorList>
            <person name="Komaki H."/>
            <person name="Tamura T."/>
        </authorList>
    </citation>
    <scope>NUCLEOTIDE SEQUENCE [LARGE SCALE GENOMIC DNA]</scope>
    <source>
        <strain evidence="1 2">NBRC 107359</strain>
    </source>
</reference>
<gene>
    <name evidence="1" type="ORF">Cco03nite_06740</name>
</gene>
<dbReference type="RefSeq" id="WP_203688428.1">
    <property type="nucleotide sequence ID" value="NZ_BAAALC010000037.1"/>
</dbReference>
<dbReference type="AlphaFoldDB" id="A0A8J3KS21"/>
<organism evidence="1 2">
    <name type="scientific">Catellatospora coxensis</name>
    <dbReference type="NCBI Taxonomy" id="310354"/>
    <lineage>
        <taxon>Bacteria</taxon>
        <taxon>Bacillati</taxon>
        <taxon>Actinomycetota</taxon>
        <taxon>Actinomycetes</taxon>
        <taxon>Micromonosporales</taxon>
        <taxon>Micromonosporaceae</taxon>
        <taxon>Catellatospora</taxon>
    </lineage>
</organism>
<name>A0A8J3KS21_9ACTN</name>
<evidence type="ECO:0008006" key="3">
    <source>
        <dbReference type="Google" id="ProtNLM"/>
    </source>
</evidence>
<sequence length="293" mass="31496">MNTLTELTGIGLRWDPSGQAGLTGPLLALAGDCDRAFQHLASRWGCPEEAYAATLPAAALHGHLRSFPHQVTFAAALDPAESNLAEFADGPVLDRSGAVALTRTAPVTAVLTPAACYHVYHAHRGEQLPAAAYVTTRNTCFRREPRYEPLRRQWTFAMREIVCLGTAEEATSFLAEARAAVDEFARLIDLPLAWTPATDPFFRPDHHPGHLLQRIQPVKHEATYGGSLALGSANLHHDHFGSAFGITRGGAPATTACLAFGVERWLYALVDRHGAEPGGWPDLLAAAGQAVAR</sequence>
<comment type="caution">
    <text evidence="1">The sequence shown here is derived from an EMBL/GenBank/DDBJ whole genome shotgun (WGS) entry which is preliminary data.</text>
</comment>